<dbReference type="RefSeq" id="WP_203664641.1">
    <property type="nucleotide sequence ID" value="NZ_BAAAZM010000026.1"/>
</dbReference>
<proteinExistence type="predicted"/>
<accession>A0A8J3J714</accession>
<name>A0A8J3J714_9ACTN</name>
<evidence type="ECO:0000313" key="2">
    <source>
        <dbReference type="Proteomes" id="UP000612808"/>
    </source>
</evidence>
<evidence type="ECO:0000313" key="1">
    <source>
        <dbReference type="EMBL" id="GID16065.1"/>
    </source>
</evidence>
<dbReference type="Proteomes" id="UP000612808">
    <property type="component" value="Unassembled WGS sequence"/>
</dbReference>
<dbReference type="AlphaFoldDB" id="A0A8J3J714"/>
<dbReference type="EMBL" id="BOMB01000051">
    <property type="protein sequence ID" value="GID16065.1"/>
    <property type="molecule type" value="Genomic_DNA"/>
</dbReference>
<keyword evidence="2" id="KW-1185">Reference proteome</keyword>
<gene>
    <name evidence="1" type="ORF">Aru02nite_69540</name>
</gene>
<comment type="caution">
    <text evidence="1">The sequence shown here is derived from an EMBL/GenBank/DDBJ whole genome shotgun (WGS) entry which is preliminary data.</text>
</comment>
<organism evidence="1 2">
    <name type="scientific">Actinocatenispora rupis</name>
    <dbReference type="NCBI Taxonomy" id="519421"/>
    <lineage>
        <taxon>Bacteria</taxon>
        <taxon>Bacillati</taxon>
        <taxon>Actinomycetota</taxon>
        <taxon>Actinomycetes</taxon>
        <taxon>Micromonosporales</taxon>
        <taxon>Micromonosporaceae</taxon>
        <taxon>Actinocatenispora</taxon>
    </lineage>
</organism>
<sequence>MATELPAGVTIDEDDILYAGGMPIGRVVPTGPVWMALALTRAYGSMDEVGKRLPSRAAAIGVVLDRSRRHWE</sequence>
<reference evidence="1" key="1">
    <citation type="submission" date="2021-01" db="EMBL/GenBank/DDBJ databases">
        <title>Whole genome shotgun sequence of Actinocatenispora rupis NBRC 107355.</title>
        <authorList>
            <person name="Komaki H."/>
            <person name="Tamura T."/>
        </authorList>
    </citation>
    <scope>NUCLEOTIDE SEQUENCE</scope>
    <source>
        <strain evidence="1">NBRC 107355</strain>
    </source>
</reference>
<protein>
    <submittedName>
        <fullName evidence="1">Uncharacterized protein</fullName>
    </submittedName>
</protein>